<dbReference type="PANTHER" id="PTHR10758">
    <property type="entry name" value="26S PROTEASOME NON-ATPASE REGULATORY SUBUNIT 3/COP9 SIGNALOSOME COMPLEX SUBUNIT 3"/>
    <property type="match status" value="1"/>
</dbReference>
<gene>
    <name evidence="5" type="ORF">BCR37DRAFT_339573</name>
</gene>
<dbReference type="Gene3D" id="1.25.40.570">
    <property type="match status" value="1"/>
</dbReference>
<dbReference type="OrthoDB" id="1713558at2759"/>
<evidence type="ECO:0000256" key="2">
    <source>
        <dbReference type="ARBA" id="ARBA00022942"/>
    </source>
</evidence>
<dbReference type="GO" id="GO:0042176">
    <property type="term" value="P:regulation of protein catabolic process"/>
    <property type="evidence" value="ECO:0007669"/>
    <property type="project" value="InterPro"/>
</dbReference>
<feature type="non-terminal residue" evidence="5">
    <location>
        <position position="1"/>
    </location>
</feature>
<dbReference type="InterPro" id="IPR050756">
    <property type="entry name" value="CSN3"/>
</dbReference>
<dbReference type="Pfam" id="PF25573">
    <property type="entry name" value="TPR_PSMD3_N"/>
    <property type="match status" value="1"/>
</dbReference>
<comment type="caution">
    <text evidence="5">The sequence shown here is derived from an EMBL/GenBank/DDBJ whole genome shotgun (WGS) entry which is preliminary data.</text>
</comment>
<dbReference type="OMA" id="AHSKQQE"/>
<dbReference type="PANTHER" id="PTHR10758:SF2">
    <property type="entry name" value="26S PROTEASOME NON-ATPASE REGULATORY SUBUNIT 3"/>
    <property type="match status" value="1"/>
</dbReference>
<evidence type="ECO:0000256" key="1">
    <source>
        <dbReference type="ARBA" id="ARBA00007912"/>
    </source>
</evidence>
<dbReference type="SMART" id="SM00088">
    <property type="entry name" value="PINT"/>
    <property type="match status" value="1"/>
</dbReference>
<dbReference type="Proteomes" id="UP000193685">
    <property type="component" value="Unassembled WGS sequence"/>
</dbReference>
<protein>
    <submittedName>
        <fullName evidence="5">PCI domain-domain-containing protein</fullName>
    </submittedName>
</protein>
<feature type="domain" description="PCI" evidence="4">
    <location>
        <begin position="129"/>
        <end position="309"/>
    </location>
</feature>
<keyword evidence="3" id="KW-0175">Coiled coil</keyword>
<feature type="non-terminal residue" evidence="5">
    <location>
        <position position="375"/>
    </location>
</feature>
<organism evidence="5 6">
    <name type="scientific">Protomyces lactucae-debilis</name>
    <dbReference type="NCBI Taxonomy" id="2754530"/>
    <lineage>
        <taxon>Eukaryota</taxon>
        <taxon>Fungi</taxon>
        <taxon>Dikarya</taxon>
        <taxon>Ascomycota</taxon>
        <taxon>Taphrinomycotina</taxon>
        <taxon>Taphrinomycetes</taxon>
        <taxon>Taphrinales</taxon>
        <taxon>Protomycetaceae</taxon>
        <taxon>Protomyces</taxon>
    </lineage>
</organism>
<dbReference type="Pfam" id="PF01399">
    <property type="entry name" value="PCI"/>
    <property type="match status" value="1"/>
</dbReference>
<dbReference type="GeneID" id="63783933"/>
<name>A0A1Y2FUN6_PROLT</name>
<dbReference type="RefSeq" id="XP_040728215.1">
    <property type="nucleotide sequence ID" value="XM_040867334.1"/>
</dbReference>
<sequence length="375" mass="42286">SAPPLVDISIGLLVQVTLLKEEKYETGYRLSQSLLLYIRAANNRKFDPIASKIYFYYARFAELLNLAEEIRPTLLQAQRTATLRHDNASLAMLITLLLRNHLLFNDVMGADKLISKTTFPTAAPNAVIARYLYYVARVRAIQLDYSSASDYLTNAIRKVDMNAHTAGFLQSVHKLNLVVQLLIGEIPAKSELKQPFLEKSLRPYAALVNAVRKGDLTEFAKVMQTHNEAFSKDGNASLVARLRNNVLKTGIRSISLSYSRISLKDICLKLGLSSEESAEYIVSKAIHENIISATLSHEQAQLLSAPPVDIYSSDAPQHGFHERIKFCLELRNESVRAMRFPEDTSRKAVLELEEERRRLEESYGDLDSDDEIDEL</sequence>
<dbReference type="Pfam" id="PF08375">
    <property type="entry name" value="Rpn3_C"/>
    <property type="match status" value="1"/>
</dbReference>
<keyword evidence="2" id="KW-0647">Proteasome</keyword>
<dbReference type="GO" id="GO:0030234">
    <property type="term" value="F:enzyme regulator activity"/>
    <property type="evidence" value="ECO:0007669"/>
    <property type="project" value="InterPro"/>
</dbReference>
<dbReference type="InterPro" id="IPR000717">
    <property type="entry name" value="PCI_dom"/>
</dbReference>
<dbReference type="EMBL" id="MCFI01000001">
    <property type="protein sequence ID" value="ORY87720.1"/>
    <property type="molecule type" value="Genomic_DNA"/>
</dbReference>
<evidence type="ECO:0000313" key="5">
    <source>
        <dbReference type="EMBL" id="ORY87720.1"/>
    </source>
</evidence>
<evidence type="ECO:0000313" key="6">
    <source>
        <dbReference type="Proteomes" id="UP000193685"/>
    </source>
</evidence>
<dbReference type="SUPFAM" id="SSF46785">
    <property type="entry name" value="Winged helix' DNA-binding domain"/>
    <property type="match status" value="1"/>
</dbReference>
<dbReference type="PROSITE" id="PS50250">
    <property type="entry name" value="PCI"/>
    <property type="match status" value="1"/>
</dbReference>
<dbReference type="InterPro" id="IPR036390">
    <property type="entry name" value="WH_DNA-bd_sf"/>
</dbReference>
<dbReference type="STRING" id="56484.A0A1Y2FUN6"/>
<dbReference type="InterPro" id="IPR013586">
    <property type="entry name" value="PSMD3_C"/>
</dbReference>
<evidence type="ECO:0000259" key="4">
    <source>
        <dbReference type="PROSITE" id="PS50250"/>
    </source>
</evidence>
<dbReference type="GO" id="GO:0006511">
    <property type="term" value="P:ubiquitin-dependent protein catabolic process"/>
    <property type="evidence" value="ECO:0007669"/>
    <property type="project" value="TreeGrafter"/>
</dbReference>
<evidence type="ECO:0000256" key="3">
    <source>
        <dbReference type="SAM" id="Coils"/>
    </source>
</evidence>
<reference evidence="5 6" key="1">
    <citation type="submission" date="2016-07" db="EMBL/GenBank/DDBJ databases">
        <title>Pervasive Adenine N6-methylation of Active Genes in Fungi.</title>
        <authorList>
            <consortium name="DOE Joint Genome Institute"/>
            <person name="Mondo S.J."/>
            <person name="Dannebaum R.O."/>
            <person name="Kuo R.C."/>
            <person name="Labutti K."/>
            <person name="Haridas S."/>
            <person name="Kuo A."/>
            <person name="Salamov A."/>
            <person name="Ahrendt S.R."/>
            <person name="Lipzen A."/>
            <person name="Sullivan W."/>
            <person name="Andreopoulos W.B."/>
            <person name="Clum A."/>
            <person name="Lindquist E."/>
            <person name="Daum C."/>
            <person name="Ramamoorthy G.K."/>
            <person name="Gryganskyi A."/>
            <person name="Culley D."/>
            <person name="Magnuson J.K."/>
            <person name="James T.Y."/>
            <person name="O'Malley M.A."/>
            <person name="Stajich J.E."/>
            <person name="Spatafora J.W."/>
            <person name="Visel A."/>
            <person name="Grigoriev I.V."/>
        </authorList>
    </citation>
    <scope>NUCLEOTIDE SEQUENCE [LARGE SCALE GENOMIC DNA]</scope>
    <source>
        <strain evidence="5 6">12-1054</strain>
    </source>
</reference>
<dbReference type="SMART" id="SM00753">
    <property type="entry name" value="PAM"/>
    <property type="match status" value="1"/>
</dbReference>
<dbReference type="InterPro" id="IPR057985">
    <property type="entry name" value="TPR_PSMD3_N"/>
</dbReference>
<keyword evidence="6" id="KW-1185">Reference proteome</keyword>
<comment type="similarity">
    <text evidence="1">Belongs to the proteasome subunit S3 family.</text>
</comment>
<proteinExistence type="inferred from homology"/>
<dbReference type="AlphaFoldDB" id="A0A1Y2FUN6"/>
<feature type="coiled-coil region" evidence="3">
    <location>
        <begin position="342"/>
        <end position="369"/>
    </location>
</feature>
<accession>A0A1Y2FUN6</accession>
<dbReference type="GO" id="GO:0008541">
    <property type="term" value="C:proteasome regulatory particle, lid subcomplex"/>
    <property type="evidence" value="ECO:0007669"/>
    <property type="project" value="TreeGrafter"/>
</dbReference>